<protein>
    <submittedName>
        <fullName evidence="4">Opine dehydrogenase</fullName>
        <ecNumber evidence="4">1.5.1.28</ecNumber>
    </submittedName>
</protein>
<dbReference type="EC" id="1.5.1.28" evidence="4"/>
<name>A0ABS2R8T2_9BACI</name>
<dbReference type="RefSeq" id="WP_083717634.1">
    <property type="nucleotide sequence ID" value="NZ_JAFBFH010000011.1"/>
</dbReference>
<dbReference type="InterPro" id="IPR008927">
    <property type="entry name" value="6-PGluconate_DH-like_C_sf"/>
</dbReference>
<accession>A0ABS2R8T2</accession>
<evidence type="ECO:0000256" key="1">
    <source>
        <dbReference type="ARBA" id="ARBA00023002"/>
    </source>
</evidence>
<dbReference type="SUPFAM" id="SSF51735">
    <property type="entry name" value="NAD(P)-binding Rossmann-fold domains"/>
    <property type="match status" value="1"/>
</dbReference>
<dbReference type="Gene3D" id="3.40.50.720">
    <property type="entry name" value="NAD(P)-binding Rossmann-like Domain"/>
    <property type="match status" value="1"/>
</dbReference>
<dbReference type="Pfam" id="PF02317">
    <property type="entry name" value="Octopine_DH"/>
    <property type="match status" value="1"/>
</dbReference>
<dbReference type="Proteomes" id="UP000823485">
    <property type="component" value="Unassembled WGS sequence"/>
</dbReference>
<gene>
    <name evidence="4" type="ORF">JOC94_001978</name>
</gene>
<evidence type="ECO:0000313" key="5">
    <source>
        <dbReference type="Proteomes" id="UP000823485"/>
    </source>
</evidence>
<dbReference type="EMBL" id="JAFBFH010000011">
    <property type="protein sequence ID" value="MBM7715006.1"/>
    <property type="molecule type" value="Genomic_DNA"/>
</dbReference>
<feature type="domain" description="Glycerol-3-phosphate dehydrogenase NAD-dependent N-terminal" evidence="2">
    <location>
        <begin position="3"/>
        <end position="101"/>
    </location>
</feature>
<comment type="caution">
    <text evidence="4">The sequence shown here is derived from an EMBL/GenBank/DDBJ whole genome shotgun (WGS) entry which is preliminary data.</text>
</comment>
<keyword evidence="1 4" id="KW-0560">Oxidoreductase</keyword>
<feature type="domain" description="Opine dehydrogenase" evidence="3">
    <location>
        <begin position="180"/>
        <end position="322"/>
    </location>
</feature>
<sequence length="354" mass="39298">MKFTIIGAGNSGQSMAAHLTLLGYNISLYDIQESLIEGINEKGGIEVEGFIQGFAPVKATTNLENAMENTDVIMITTTGSAHRTVARAIAPYLQDGQVIMLCPGYWGALECRSIFRDMGMNKKVYVAETESFIYTCHSTAPGHVQIRKIKESLEFSALPSSDSAIVKDRLSEVYPQLKIAGSVLVTTLNNCNPILHVPIALLNAGRIESEGEFAFFLEGATPSVVNVVEELEQERLVMGRHLGIKLSPALDLLRRFYRVEATTLYKSIQKNPVYQCEKAPVTLNHRYIYEDIPYGLHPMVELGEKLGIHMRCCNLLIDMASLLVKEDLRERAVRLSDLGLADMNPDEIVAYLEE</sequence>
<dbReference type="Pfam" id="PF01210">
    <property type="entry name" value="NAD_Gly3P_dh_N"/>
    <property type="match status" value="1"/>
</dbReference>
<organism evidence="4 5">
    <name type="scientific">Siminovitchia thermophila</name>
    <dbReference type="NCBI Taxonomy" id="1245522"/>
    <lineage>
        <taxon>Bacteria</taxon>
        <taxon>Bacillati</taxon>
        <taxon>Bacillota</taxon>
        <taxon>Bacilli</taxon>
        <taxon>Bacillales</taxon>
        <taxon>Bacillaceae</taxon>
        <taxon>Siminovitchia</taxon>
    </lineage>
</organism>
<proteinExistence type="predicted"/>
<dbReference type="InterPro" id="IPR011128">
    <property type="entry name" value="G3P_DH_NAD-dep_N"/>
</dbReference>
<reference evidence="4 5" key="1">
    <citation type="submission" date="2021-01" db="EMBL/GenBank/DDBJ databases">
        <title>Genomic Encyclopedia of Type Strains, Phase IV (KMG-IV): sequencing the most valuable type-strain genomes for metagenomic binning, comparative biology and taxonomic classification.</title>
        <authorList>
            <person name="Goeker M."/>
        </authorList>
    </citation>
    <scope>NUCLEOTIDE SEQUENCE [LARGE SCALE GENOMIC DNA]</scope>
    <source>
        <strain evidence="4 5">DSM 105453</strain>
    </source>
</reference>
<dbReference type="Gene3D" id="1.10.1040.10">
    <property type="entry name" value="N-(1-d-carboxylethyl)-l-norvaline Dehydrogenase, domain 2"/>
    <property type="match status" value="1"/>
</dbReference>
<evidence type="ECO:0000313" key="4">
    <source>
        <dbReference type="EMBL" id="MBM7715006.1"/>
    </source>
</evidence>
<keyword evidence="5" id="KW-1185">Reference proteome</keyword>
<dbReference type="SUPFAM" id="SSF48179">
    <property type="entry name" value="6-phosphogluconate dehydrogenase C-terminal domain-like"/>
    <property type="match status" value="1"/>
</dbReference>
<evidence type="ECO:0000259" key="3">
    <source>
        <dbReference type="Pfam" id="PF02317"/>
    </source>
</evidence>
<dbReference type="InterPro" id="IPR051729">
    <property type="entry name" value="Opine/Lysopine_DH"/>
</dbReference>
<evidence type="ECO:0000259" key="2">
    <source>
        <dbReference type="Pfam" id="PF01210"/>
    </source>
</evidence>
<dbReference type="PANTHER" id="PTHR38015">
    <property type="entry name" value="BLR6086 PROTEIN"/>
    <property type="match status" value="1"/>
</dbReference>
<dbReference type="PANTHER" id="PTHR38015:SF1">
    <property type="entry name" value="OPINE DEHYDROGENASE DOMAIN-CONTAINING PROTEIN"/>
    <property type="match status" value="1"/>
</dbReference>
<dbReference type="InterPro" id="IPR036291">
    <property type="entry name" value="NAD(P)-bd_dom_sf"/>
</dbReference>
<dbReference type="InterPro" id="IPR013328">
    <property type="entry name" value="6PGD_dom2"/>
</dbReference>
<dbReference type="GO" id="GO:0047129">
    <property type="term" value="F:opine dehydrogenase activity"/>
    <property type="evidence" value="ECO:0007669"/>
    <property type="project" value="UniProtKB-EC"/>
</dbReference>
<dbReference type="InterPro" id="IPR003421">
    <property type="entry name" value="Opine_DH"/>
</dbReference>